<evidence type="ECO:0000256" key="3">
    <source>
        <dbReference type="ARBA" id="ARBA00022989"/>
    </source>
</evidence>
<reference evidence="7 8" key="1">
    <citation type="submission" date="2016-07" db="EMBL/GenBank/DDBJ databases">
        <title>Pervasive Adenine N6-methylation of Active Genes in Fungi.</title>
        <authorList>
            <consortium name="DOE Joint Genome Institute"/>
            <person name="Mondo S.J."/>
            <person name="Dannebaum R.O."/>
            <person name="Kuo R.C."/>
            <person name="Labutti K."/>
            <person name="Haridas S."/>
            <person name="Kuo A."/>
            <person name="Salamov A."/>
            <person name="Ahrendt S.R."/>
            <person name="Lipzen A."/>
            <person name="Sullivan W."/>
            <person name="Andreopoulos W.B."/>
            <person name="Clum A."/>
            <person name="Lindquist E."/>
            <person name="Daum C."/>
            <person name="Ramamoorthy G.K."/>
            <person name="Gryganskyi A."/>
            <person name="Culley D."/>
            <person name="Magnuson J.K."/>
            <person name="James T.Y."/>
            <person name="O'Malley M.A."/>
            <person name="Stajich J.E."/>
            <person name="Spatafora J.W."/>
            <person name="Visel A."/>
            <person name="Grigoriev I.V."/>
        </authorList>
    </citation>
    <scope>NUCLEOTIDE SEQUENCE [LARGE SCALE GENOMIC DNA]</scope>
    <source>
        <strain evidence="7 8">JEL800</strain>
    </source>
</reference>
<feature type="transmembrane region" description="Helical" evidence="5">
    <location>
        <begin position="12"/>
        <end position="31"/>
    </location>
</feature>
<dbReference type="OrthoDB" id="5547497at2759"/>
<dbReference type="InterPro" id="IPR037185">
    <property type="entry name" value="EmrE-like"/>
</dbReference>
<evidence type="ECO:0000313" key="8">
    <source>
        <dbReference type="Proteomes" id="UP000193642"/>
    </source>
</evidence>
<evidence type="ECO:0000259" key="6">
    <source>
        <dbReference type="Pfam" id="PF03151"/>
    </source>
</evidence>
<evidence type="ECO:0000256" key="2">
    <source>
        <dbReference type="ARBA" id="ARBA00022692"/>
    </source>
</evidence>
<keyword evidence="8" id="KW-1185">Reference proteome</keyword>
<sequence length="328" mass="35550">MVLVNKAVLNTVPLPITFLWIQILVAVLLLWNSSLLGLLKLPTLTTQNCSKVMPLIFINVIGLTLNTLCLQYVDASFYQVARALVLPFTVILSRVCLKQTISASVLFSCVLVFFGFLLGTVFEGPAIVVSVLGTTLGVASSVSTAVHAIVIKTSLGAVNGNTIDLVYYNNVLSLVMLAPVVLFSGEVSKVLDIIELAWTGALANESLLTTEDAEKQLFALVVGGFVTGIFGFLINVAGFFQIKVTSPLSHMISSAFRGVLQTVLAVLLFNDVISSSRIMSIALVLIGSALYAWAKNQESNTTSSTFQSWPFRCCLQPVIVYLKWYRKK</sequence>
<dbReference type="SUPFAM" id="SSF103481">
    <property type="entry name" value="Multidrug resistance efflux transporter EmrE"/>
    <property type="match status" value="1"/>
</dbReference>
<dbReference type="InterPro" id="IPR050186">
    <property type="entry name" value="TPT_transporter"/>
</dbReference>
<gene>
    <name evidence="7" type="ORF">BCR33DRAFT_753051</name>
</gene>
<comment type="subcellular location">
    <subcellularLocation>
        <location evidence="1">Membrane</location>
        <topology evidence="1">Multi-pass membrane protein</topology>
    </subcellularLocation>
</comment>
<keyword evidence="4 5" id="KW-0472">Membrane</keyword>
<accession>A0A1Y2CU79</accession>
<evidence type="ECO:0000313" key="7">
    <source>
        <dbReference type="EMBL" id="ORY49895.1"/>
    </source>
</evidence>
<feature type="transmembrane region" description="Helical" evidence="5">
    <location>
        <begin position="163"/>
        <end position="183"/>
    </location>
</feature>
<evidence type="ECO:0000256" key="5">
    <source>
        <dbReference type="SAM" id="Phobius"/>
    </source>
</evidence>
<feature type="transmembrane region" description="Helical" evidence="5">
    <location>
        <begin position="52"/>
        <end position="73"/>
    </location>
</feature>
<keyword evidence="2 5" id="KW-0812">Transmembrane</keyword>
<dbReference type="Pfam" id="PF03151">
    <property type="entry name" value="TPT"/>
    <property type="match status" value="1"/>
</dbReference>
<dbReference type="STRING" id="329046.A0A1Y2CU79"/>
<organism evidence="7 8">
    <name type="scientific">Rhizoclosmatium globosum</name>
    <dbReference type="NCBI Taxonomy" id="329046"/>
    <lineage>
        <taxon>Eukaryota</taxon>
        <taxon>Fungi</taxon>
        <taxon>Fungi incertae sedis</taxon>
        <taxon>Chytridiomycota</taxon>
        <taxon>Chytridiomycota incertae sedis</taxon>
        <taxon>Chytridiomycetes</taxon>
        <taxon>Chytridiales</taxon>
        <taxon>Chytriomycetaceae</taxon>
        <taxon>Rhizoclosmatium</taxon>
    </lineage>
</organism>
<feature type="domain" description="Sugar phosphate transporter" evidence="6">
    <location>
        <begin position="3"/>
        <end position="291"/>
    </location>
</feature>
<dbReference type="EMBL" id="MCGO01000008">
    <property type="protein sequence ID" value="ORY49895.1"/>
    <property type="molecule type" value="Genomic_DNA"/>
</dbReference>
<feature type="transmembrane region" description="Helical" evidence="5">
    <location>
        <begin position="217"/>
        <end position="240"/>
    </location>
</feature>
<evidence type="ECO:0000256" key="1">
    <source>
        <dbReference type="ARBA" id="ARBA00004141"/>
    </source>
</evidence>
<feature type="transmembrane region" description="Helical" evidence="5">
    <location>
        <begin position="275"/>
        <end position="294"/>
    </location>
</feature>
<feature type="transmembrane region" description="Helical" evidence="5">
    <location>
        <begin position="104"/>
        <end position="122"/>
    </location>
</feature>
<keyword evidence="3 5" id="KW-1133">Transmembrane helix</keyword>
<feature type="transmembrane region" description="Helical" evidence="5">
    <location>
        <begin position="128"/>
        <end position="151"/>
    </location>
</feature>
<dbReference type="InterPro" id="IPR004853">
    <property type="entry name" value="Sugar_P_trans_dom"/>
</dbReference>
<comment type="caution">
    <text evidence="7">The sequence shown here is derived from an EMBL/GenBank/DDBJ whole genome shotgun (WGS) entry which is preliminary data.</text>
</comment>
<dbReference type="Proteomes" id="UP000193642">
    <property type="component" value="Unassembled WGS sequence"/>
</dbReference>
<evidence type="ECO:0000256" key="4">
    <source>
        <dbReference type="ARBA" id="ARBA00023136"/>
    </source>
</evidence>
<protein>
    <recommendedName>
        <fullName evidence="6">Sugar phosphate transporter domain-containing protein</fullName>
    </recommendedName>
</protein>
<dbReference type="PANTHER" id="PTHR11132">
    <property type="entry name" value="SOLUTE CARRIER FAMILY 35"/>
    <property type="match status" value="1"/>
</dbReference>
<dbReference type="AlphaFoldDB" id="A0A1Y2CU79"/>
<dbReference type="GO" id="GO:0016020">
    <property type="term" value="C:membrane"/>
    <property type="evidence" value="ECO:0007669"/>
    <property type="project" value="UniProtKB-SubCell"/>
</dbReference>
<name>A0A1Y2CU79_9FUNG</name>
<proteinExistence type="predicted"/>